<dbReference type="Gene3D" id="3.10.105.10">
    <property type="entry name" value="Dipeptide-binding Protein, Domain 3"/>
    <property type="match status" value="1"/>
</dbReference>
<evidence type="ECO:0000256" key="1">
    <source>
        <dbReference type="ARBA" id="ARBA00004418"/>
    </source>
</evidence>
<dbReference type="OrthoDB" id="9803988at2"/>
<dbReference type="PIRSF" id="PIRSF002741">
    <property type="entry name" value="MppA"/>
    <property type="match status" value="1"/>
</dbReference>
<comment type="subcellular location">
    <subcellularLocation>
        <location evidence="1">Periplasm</location>
    </subcellularLocation>
</comment>
<dbReference type="PANTHER" id="PTHR30290:SF38">
    <property type="entry name" value="D,D-DIPEPTIDE-BINDING PERIPLASMIC PROTEIN DDPA-RELATED"/>
    <property type="match status" value="1"/>
</dbReference>
<evidence type="ECO:0000256" key="3">
    <source>
        <dbReference type="ARBA" id="ARBA00022729"/>
    </source>
</evidence>
<evidence type="ECO:0000313" key="5">
    <source>
        <dbReference type="EMBL" id="SMH31912.1"/>
    </source>
</evidence>
<dbReference type="Proteomes" id="UP000193083">
    <property type="component" value="Unassembled WGS sequence"/>
</dbReference>
<dbReference type="PANTHER" id="PTHR30290">
    <property type="entry name" value="PERIPLASMIC BINDING COMPONENT OF ABC TRANSPORTER"/>
    <property type="match status" value="1"/>
</dbReference>
<sequence>MTRKLHPAIAMYARDAREGRMNRREFLATASALGASTAAAYGLLGLSAPTLASAQEPVKGGIVRVSMQVMALEDPRLFKTSQMGNIAMQFIEPLVRWKPDFTFKPMLLESWEVNENATEYVLHARKGVKWSNGDDFTAEDVVFNITRWCEKEVAGNSMAGRMGSLIDPDTKKARAGAIEMRDPHTVVLKLSKPDISIIPAMTDYPALIVHRGFNTATATLSQAPIGTGPFELTHHEVGVRASARKRPDGSWWGGNVHLDGIDWVDYGTETAPTLAAMESGEIDLTAQTQSYDVGALDSMGMKKSEIVTAATIVLRTNVNAKPYDDKRVRNAIQLAIDNEAVMKLGIDGQGEVAQNHHVGPMHPEYAELPPIKRDVEKAKALLAEAGQSDHEFEIISVEADYRKESSDAAAQQMRDAGFKVKRTVIPESSFWNDWTKYPLATTNWNARPLGIQTYALAYKTGTAWNETGFSDPEFDALIEKANAIADADTRRPLMKELETRLQDSGIIVQPYWRKLFCHMSPKLNGYQMHQAYEQDFTEAWLAA</sequence>
<name>A0A1X7N5S4_9HYPH</name>
<gene>
    <name evidence="5" type="ORF">SAMN02982922_1211</name>
</gene>
<dbReference type="GO" id="GO:0043190">
    <property type="term" value="C:ATP-binding cassette (ABC) transporter complex"/>
    <property type="evidence" value="ECO:0007669"/>
    <property type="project" value="InterPro"/>
</dbReference>
<dbReference type="Pfam" id="PF00496">
    <property type="entry name" value="SBP_bac_5"/>
    <property type="match status" value="1"/>
</dbReference>
<accession>A0A1X7N5S4</accession>
<dbReference type="Gene3D" id="3.40.190.10">
    <property type="entry name" value="Periplasmic binding protein-like II"/>
    <property type="match status" value="1"/>
</dbReference>
<dbReference type="SUPFAM" id="SSF53850">
    <property type="entry name" value="Periplasmic binding protein-like II"/>
    <property type="match status" value="1"/>
</dbReference>
<organism evidence="5 6">
    <name type="scientific">Mesorhizobium australicum</name>
    <dbReference type="NCBI Taxonomy" id="536018"/>
    <lineage>
        <taxon>Bacteria</taxon>
        <taxon>Pseudomonadati</taxon>
        <taxon>Pseudomonadota</taxon>
        <taxon>Alphaproteobacteria</taxon>
        <taxon>Hyphomicrobiales</taxon>
        <taxon>Phyllobacteriaceae</taxon>
        <taxon>Mesorhizobium</taxon>
    </lineage>
</organism>
<evidence type="ECO:0000313" key="6">
    <source>
        <dbReference type="Proteomes" id="UP000193083"/>
    </source>
</evidence>
<dbReference type="AlphaFoldDB" id="A0A1X7N5S4"/>
<dbReference type="GO" id="GO:0030288">
    <property type="term" value="C:outer membrane-bounded periplasmic space"/>
    <property type="evidence" value="ECO:0007669"/>
    <property type="project" value="UniProtKB-ARBA"/>
</dbReference>
<evidence type="ECO:0000259" key="4">
    <source>
        <dbReference type="Pfam" id="PF00496"/>
    </source>
</evidence>
<keyword evidence="3" id="KW-0732">Signal</keyword>
<dbReference type="InterPro" id="IPR006311">
    <property type="entry name" value="TAT_signal"/>
</dbReference>
<dbReference type="RefSeq" id="WP_085463322.1">
    <property type="nucleotide sequence ID" value="NZ_FXBL01000004.1"/>
</dbReference>
<evidence type="ECO:0000256" key="2">
    <source>
        <dbReference type="ARBA" id="ARBA00005695"/>
    </source>
</evidence>
<proteinExistence type="inferred from homology"/>
<dbReference type="Gene3D" id="3.90.76.10">
    <property type="entry name" value="Dipeptide-binding Protein, Domain 1"/>
    <property type="match status" value="1"/>
</dbReference>
<dbReference type="InterPro" id="IPR039424">
    <property type="entry name" value="SBP_5"/>
</dbReference>
<dbReference type="GO" id="GO:1904680">
    <property type="term" value="F:peptide transmembrane transporter activity"/>
    <property type="evidence" value="ECO:0007669"/>
    <property type="project" value="TreeGrafter"/>
</dbReference>
<dbReference type="InterPro" id="IPR000914">
    <property type="entry name" value="SBP_5_dom"/>
</dbReference>
<dbReference type="EMBL" id="FXBL01000004">
    <property type="protein sequence ID" value="SMH31912.1"/>
    <property type="molecule type" value="Genomic_DNA"/>
</dbReference>
<dbReference type="PROSITE" id="PS51318">
    <property type="entry name" value="TAT"/>
    <property type="match status" value="1"/>
</dbReference>
<keyword evidence="6" id="KW-1185">Reference proteome</keyword>
<feature type="domain" description="Solute-binding protein family 5" evidence="4">
    <location>
        <begin position="103"/>
        <end position="464"/>
    </location>
</feature>
<reference evidence="5 6" key="1">
    <citation type="submission" date="2017-04" db="EMBL/GenBank/DDBJ databases">
        <authorList>
            <person name="Afonso C.L."/>
            <person name="Miller P.J."/>
            <person name="Scott M.A."/>
            <person name="Spackman E."/>
            <person name="Goraichik I."/>
            <person name="Dimitrov K.M."/>
            <person name="Suarez D.L."/>
            <person name="Swayne D.E."/>
        </authorList>
    </citation>
    <scope>NUCLEOTIDE SEQUENCE [LARGE SCALE GENOMIC DNA]</scope>
    <source>
        <strain evidence="5 6">B5P</strain>
    </source>
</reference>
<protein>
    <submittedName>
        <fullName evidence="5">Peptide/nickel transport system substrate-binding protein</fullName>
    </submittedName>
</protein>
<comment type="similarity">
    <text evidence="2">Belongs to the bacterial solute-binding protein 5 family.</text>
</comment>
<dbReference type="GO" id="GO:0015833">
    <property type="term" value="P:peptide transport"/>
    <property type="evidence" value="ECO:0007669"/>
    <property type="project" value="TreeGrafter"/>
</dbReference>
<dbReference type="InterPro" id="IPR030678">
    <property type="entry name" value="Peptide/Ni-bd"/>
</dbReference>
<dbReference type="CDD" id="cd08503">
    <property type="entry name" value="PBP2_NikA_DppA_OppA_like_17"/>
    <property type="match status" value="1"/>
</dbReference>